<sequence>MLITEQFVFQSPYQKAQEGFSELADDALHAEFPRIQSRTSASGFCRELRLQVDYDIDRNCTLDYTLNHQIKRLIIFVGDYFCDQQARPCETCDPK</sequence>
<dbReference type="EMBL" id="JPWA01000021">
    <property type="protein sequence ID" value="RCK04965.1"/>
    <property type="molecule type" value="Genomic_DNA"/>
</dbReference>
<evidence type="ECO:0000313" key="2">
    <source>
        <dbReference type="Proteomes" id="UP000252419"/>
    </source>
</evidence>
<name>A0A367U9H6_9PROT</name>
<organism evidence="1 2">
    <name type="scientific">Thalassospira xianhensis MCCC 1A02616</name>
    <dbReference type="NCBI Taxonomy" id="1177929"/>
    <lineage>
        <taxon>Bacteria</taxon>
        <taxon>Pseudomonadati</taxon>
        <taxon>Pseudomonadota</taxon>
        <taxon>Alphaproteobacteria</taxon>
        <taxon>Rhodospirillales</taxon>
        <taxon>Thalassospiraceae</taxon>
        <taxon>Thalassospira</taxon>
    </lineage>
</organism>
<evidence type="ECO:0000313" key="1">
    <source>
        <dbReference type="EMBL" id="RCK04965.1"/>
    </source>
</evidence>
<reference evidence="1 2" key="1">
    <citation type="submission" date="2014-07" db="EMBL/GenBank/DDBJ databases">
        <title>Draft genome sequence of Thalassospira xianhensis P-4 (MCCC 1A02616).</title>
        <authorList>
            <person name="Lai Q."/>
            <person name="Shao Z."/>
        </authorList>
    </citation>
    <scope>NUCLEOTIDE SEQUENCE [LARGE SCALE GENOMIC DNA]</scope>
    <source>
        <strain evidence="1 2">MCCC 1A02616</strain>
    </source>
</reference>
<comment type="caution">
    <text evidence="1">The sequence shown here is derived from an EMBL/GenBank/DDBJ whole genome shotgun (WGS) entry which is preliminary data.</text>
</comment>
<dbReference type="AlphaFoldDB" id="A0A367U9H6"/>
<dbReference type="Proteomes" id="UP000252419">
    <property type="component" value="Unassembled WGS sequence"/>
</dbReference>
<protein>
    <submittedName>
        <fullName evidence="1">Uncharacterized protein</fullName>
    </submittedName>
</protein>
<accession>A0A367U9H6</accession>
<keyword evidence="2" id="KW-1185">Reference proteome</keyword>
<proteinExistence type="predicted"/>
<gene>
    <name evidence="1" type="ORF">TH5_16430</name>
</gene>